<evidence type="ECO:0000313" key="3">
    <source>
        <dbReference type="Proteomes" id="UP000682733"/>
    </source>
</evidence>
<protein>
    <submittedName>
        <fullName evidence="2">Uncharacterized protein</fullName>
    </submittedName>
</protein>
<name>A0A8S2PTS9_9BILA</name>
<reference evidence="2" key="1">
    <citation type="submission" date="2021-02" db="EMBL/GenBank/DDBJ databases">
        <authorList>
            <person name="Nowell W R."/>
        </authorList>
    </citation>
    <scope>NUCLEOTIDE SEQUENCE</scope>
</reference>
<accession>A0A8S2PTS9</accession>
<dbReference type="EMBL" id="CAJOBA010038673">
    <property type="protein sequence ID" value="CAF4064857.1"/>
    <property type="molecule type" value="Genomic_DNA"/>
</dbReference>
<dbReference type="AlphaFoldDB" id="A0A8S2PTS9"/>
<dbReference type="EMBL" id="CAJNOK010017119">
    <property type="protein sequence ID" value="CAF1257976.1"/>
    <property type="molecule type" value="Genomic_DNA"/>
</dbReference>
<organism evidence="2 3">
    <name type="scientific">Didymodactylos carnosus</name>
    <dbReference type="NCBI Taxonomy" id="1234261"/>
    <lineage>
        <taxon>Eukaryota</taxon>
        <taxon>Metazoa</taxon>
        <taxon>Spiralia</taxon>
        <taxon>Gnathifera</taxon>
        <taxon>Rotifera</taxon>
        <taxon>Eurotatoria</taxon>
        <taxon>Bdelloidea</taxon>
        <taxon>Philodinida</taxon>
        <taxon>Philodinidae</taxon>
        <taxon>Didymodactylos</taxon>
    </lineage>
</organism>
<gene>
    <name evidence="1" type="ORF">OVA965_LOCUS26589</name>
    <name evidence="2" type="ORF">TMI583_LOCUS27331</name>
</gene>
<dbReference type="Proteomes" id="UP000682733">
    <property type="component" value="Unassembled WGS sequence"/>
</dbReference>
<evidence type="ECO:0000313" key="1">
    <source>
        <dbReference type="EMBL" id="CAF1257976.1"/>
    </source>
</evidence>
<evidence type="ECO:0000313" key="2">
    <source>
        <dbReference type="EMBL" id="CAF4064857.1"/>
    </source>
</evidence>
<comment type="caution">
    <text evidence="2">The sequence shown here is derived from an EMBL/GenBank/DDBJ whole genome shotgun (WGS) entry which is preliminary data.</text>
</comment>
<proteinExistence type="predicted"/>
<sequence>MSQLRIILVVYHDPDTKAEKQQNFQCSNDGRLSLLDVKTVFGVKALAKCDENGTIEYVFASDKYGYSITKFFQSETVGIGVPVSTGVLHVTGVKKFIRNRHPLTVTDIPLLLSEAFYSLSKEEIKNAYRKCGLIYGTDEYYDRH</sequence>
<dbReference type="Proteomes" id="UP000677228">
    <property type="component" value="Unassembled WGS sequence"/>
</dbReference>